<accession>A0A0D0E7Z1</accession>
<keyword evidence="2" id="KW-1185">Reference proteome</keyword>
<name>A0A0D0E7Z1_9AGAM</name>
<protein>
    <submittedName>
        <fullName evidence="1">Uncharacterized protein</fullName>
    </submittedName>
</protein>
<evidence type="ECO:0000313" key="1">
    <source>
        <dbReference type="EMBL" id="KIK98104.1"/>
    </source>
</evidence>
<organism evidence="1 2">
    <name type="scientific">Paxillus rubicundulus Ve08.2h10</name>
    <dbReference type="NCBI Taxonomy" id="930991"/>
    <lineage>
        <taxon>Eukaryota</taxon>
        <taxon>Fungi</taxon>
        <taxon>Dikarya</taxon>
        <taxon>Basidiomycota</taxon>
        <taxon>Agaricomycotina</taxon>
        <taxon>Agaricomycetes</taxon>
        <taxon>Agaricomycetidae</taxon>
        <taxon>Boletales</taxon>
        <taxon>Paxilineae</taxon>
        <taxon>Paxillaceae</taxon>
        <taxon>Paxillus</taxon>
    </lineage>
</organism>
<proteinExistence type="predicted"/>
<reference evidence="1 2" key="1">
    <citation type="submission" date="2014-04" db="EMBL/GenBank/DDBJ databases">
        <authorList>
            <consortium name="DOE Joint Genome Institute"/>
            <person name="Kuo A."/>
            <person name="Kohler A."/>
            <person name="Jargeat P."/>
            <person name="Nagy L.G."/>
            <person name="Floudas D."/>
            <person name="Copeland A."/>
            <person name="Barry K.W."/>
            <person name="Cichocki N."/>
            <person name="Veneault-Fourrey C."/>
            <person name="LaButti K."/>
            <person name="Lindquist E.A."/>
            <person name="Lipzen A."/>
            <person name="Lundell T."/>
            <person name="Morin E."/>
            <person name="Murat C."/>
            <person name="Sun H."/>
            <person name="Tunlid A."/>
            <person name="Henrissat B."/>
            <person name="Grigoriev I.V."/>
            <person name="Hibbett D.S."/>
            <person name="Martin F."/>
            <person name="Nordberg H.P."/>
            <person name="Cantor M.N."/>
            <person name="Hua S.X."/>
        </authorList>
    </citation>
    <scope>NUCLEOTIDE SEQUENCE [LARGE SCALE GENOMIC DNA]</scope>
    <source>
        <strain evidence="1 2">Ve08.2h10</strain>
    </source>
</reference>
<dbReference type="HOGENOM" id="CLU_2146697_0_0_1"/>
<dbReference type="AlphaFoldDB" id="A0A0D0E7Z1"/>
<dbReference type="InParanoid" id="A0A0D0E7Z1"/>
<reference evidence="2" key="2">
    <citation type="submission" date="2015-01" db="EMBL/GenBank/DDBJ databases">
        <title>Evolutionary Origins and Diversification of the Mycorrhizal Mutualists.</title>
        <authorList>
            <consortium name="DOE Joint Genome Institute"/>
            <consortium name="Mycorrhizal Genomics Consortium"/>
            <person name="Kohler A."/>
            <person name="Kuo A."/>
            <person name="Nagy L.G."/>
            <person name="Floudas D."/>
            <person name="Copeland A."/>
            <person name="Barry K.W."/>
            <person name="Cichocki N."/>
            <person name="Veneault-Fourrey C."/>
            <person name="LaButti K."/>
            <person name="Lindquist E.A."/>
            <person name="Lipzen A."/>
            <person name="Lundell T."/>
            <person name="Morin E."/>
            <person name="Murat C."/>
            <person name="Riley R."/>
            <person name="Ohm R."/>
            <person name="Sun H."/>
            <person name="Tunlid A."/>
            <person name="Henrissat B."/>
            <person name="Grigoriev I.V."/>
            <person name="Hibbett D.S."/>
            <person name="Martin F."/>
        </authorList>
    </citation>
    <scope>NUCLEOTIDE SEQUENCE [LARGE SCALE GENOMIC DNA]</scope>
    <source>
        <strain evidence="2">Ve08.2h10</strain>
    </source>
</reference>
<dbReference type="Proteomes" id="UP000054538">
    <property type="component" value="Unassembled WGS sequence"/>
</dbReference>
<sequence>MTEYLEEYCTYLVGIAFEPMVHIGLLVFRCRRHSINDIGPVSSGLVLSFTTRLFTCCLYSHPQGQTSSNSTCNEASLFLSLRRRRQRSQGTTSACRRRPCRRCHCKPCRHRP</sequence>
<dbReference type="EMBL" id="KN824906">
    <property type="protein sequence ID" value="KIK98104.1"/>
    <property type="molecule type" value="Genomic_DNA"/>
</dbReference>
<evidence type="ECO:0000313" key="2">
    <source>
        <dbReference type="Proteomes" id="UP000054538"/>
    </source>
</evidence>
<gene>
    <name evidence="1" type="ORF">PAXRUDRAFT_725124</name>
</gene>